<keyword evidence="2" id="KW-1185">Reference proteome</keyword>
<dbReference type="Proteomes" id="UP000054495">
    <property type="component" value="Unassembled WGS sequence"/>
</dbReference>
<sequence length="74" mass="8260">MTIDIFLCKDILDGIVQAKLGAIRYDEDTAADVISRTCSRESAILPHSIARRSNASLLPTRQYRSNILIVEINN</sequence>
<proteinExistence type="predicted"/>
<evidence type="ECO:0000313" key="1">
    <source>
        <dbReference type="EMBL" id="EPB70962.1"/>
    </source>
</evidence>
<reference evidence="1 2" key="1">
    <citation type="submission" date="2013-05" db="EMBL/GenBank/DDBJ databases">
        <title>Draft genome of the parasitic nematode Anyclostoma ceylanicum.</title>
        <authorList>
            <person name="Mitreva M."/>
        </authorList>
    </citation>
    <scope>NUCLEOTIDE SEQUENCE [LARGE SCALE GENOMIC DNA]</scope>
</reference>
<dbReference type="AlphaFoldDB" id="A0A0D6LTJ8"/>
<dbReference type="EMBL" id="KE125147">
    <property type="protein sequence ID" value="EPB70962.1"/>
    <property type="molecule type" value="Genomic_DNA"/>
</dbReference>
<name>A0A0D6LTJ8_9BILA</name>
<gene>
    <name evidence="1" type="ORF">ANCCEY_09946</name>
</gene>
<evidence type="ECO:0000313" key="2">
    <source>
        <dbReference type="Proteomes" id="UP000054495"/>
    </source>
</evidence>
<protein>
    <submittedName>
        <fullName evidence="1">Uncharacterized protein</fullName>
    </submittedName>
</protein>
<organism evidence="1 2">
    <name type="scientific">Ancylostoma ceylanicum</name>
    <dbReference type="NCBI Taxonomy" id="53326"/>
    <lineage>
        <taxon>Eukaryota</taxon>
        <taxon>Metazoa</taxon>
        <taxon>Ecdysozoa</taxon>
        <taxon>Nematoda</taxon>
        <taxon>Chromadorea</taxon>
        <taxon>Rhabditida</taxon>
        <taxon>Rhabditina</taxon>
        <taxon>Rhabditomorpha</taxon>
        <taxon>Strongyloidea</taxon>
        <taxon>Ancylostomatidae</taxon>
        <taxon>Ancylostomatinae</taxon>
        <taxon>Ancylostoma</taxon>
    </lineage>
</organism>
<accession>A0A0D6LTJ8</accession>